<evidence type="ECO:0000313" key="2">
    <source>
        <dbReference type="Proteomes" id="UP000004283"/>
    </source>
</evidence>
<evidence type="ECO:0000313" key="1">
    <source>
        <dbReference type="EMBL" id="EEJ42461.1"/>
    </source>
</evidence>
<gene>
    <name evidence="1" type="ORF">HMPREF0555_0924</name>
</gene>
<reference evidence="1 2" key="1">
    <citation type="submission" date="2009-04" db="EMBL/GenBank/DDBJ databases">
        <authorList>
            <person name="Qin X."/>
            <person name="Bachman B."/>
            <person name="Battles P."/>
            <person name="Bell A."/>
            <person name="Bess C."/>
            <person name="Bickham C."/>
            <person name="Chaboub L."/>
            <person name="Chen D."/>
            <person name="Coyle M."/>
            <person name="Deiros D.R."/>
            <person name="Dinh H."/>
            <person name="Forbes L."/>
            <person name="Fowler G."/>
            <person name="Francisco L."/>
            <person name="Fu Q."/>
            <person name="Gubbala S."/>
            <person name="Hale W."/>
            <person name="Han Y."/>
            <person name="Hemphill L."/>
            <person name="Highlander S.K."/>
            <person name="Hirani K."/>
            <person name="Hogues M."/>
            <person name="Jackson L."/>
            <person name="Jakkamsetti A."/>
            <person name="Javaid M."/>
            <person name="Jiang H."/>
            <person name="Korchina V."/>
            <person name="Kovar C."/>
            <person name="Lara F."/>
            <person name="Lee S."/>
            <person name="Mata R."/>
            <person name="Mathew T."/>
            <person name="Moen C."/>
            <person name="Morales K."/>
            <person name="Munidasa M."/>
            <person name="Nazareth L."/>
            <person name="Ngo R."/>
            <person name="Nguyen L."/>
            <person name="Okwuonu G."/>
            <person name="Ongeri F."/>
            <person name="Patil S."/>
            <person name="Petrosino J."/>
            <person name="Pham C."/>
            <person name="Pham P."/>
            <person name="Pu L.-L."/>
            <person name="Puazo M."/>
            <person name="Raj R."/>
            <person name="Reid J."/>
            <person name="Rouhana J."/>
            <person name="Saada N."/>
            <person name="Shang Y."/>
            <person name="Simmons D."/>
            <person name="Thornton R."/>
            <person name="Warren J."/>
            <person name="Weissenberger G."/>
            <person name="Zhang J."/>
            <person name="Zhang L."/>
            <person name="Zhou C."/>
            <person name="Zhu D."/>
            <person name="Muzny D."/>
            <person name="Worley K."/>
            <person name="Gibbs R."/>
        </authorList>
    </citation>
    <scope>NUCLEOTIDE SEQUENCE [LARGE SCALE GENOMIC DNA]</scope>
    <source>
        <strain evidence="1 2">ATCC 19254</strain>
    </source>
</reference>
<dbReference type="Proteomes" id="UP000004283">
    <property type="component" value="Unassembled WGS sequence"/>
</dbReference>
<comment type="caution">
    <text evidence="1">The sequence shown here is derived from an EMBL/GenBank/DDBJ whole genome shotgun (WGS) entry which is preliminary data.</text>
</comment>
<dbReference type="EMBL" id="ACKV01000042">
    <property type="protein sequence ID" value="EEJ42461.1"/>
    <property type="molecule type" value="Genomic_DNA"/>
</dbReference>
<dbReference type="HOGENOM" id="CLU_2206784_0_0_9"/>
<organism evidence="1 2">
    <name type="scientific">Leuconostoc mesenteroides subsp. cremoris ATCC 19254</name>
    <dbReference type="NCBI Taxonomy" id="586220"/>
    <lineage>
        <taxon>Bacteria</taxon>
        <taxon>Bacillati</taxon>
        <taxon>Bacillota</taxon>
        <taxon>Bacilli</taxon>
        <taxon>Lactobacillales</taxon>
        <taxon>Lactobacillaceae</taxon>
        <taxon>Leuconostoc</taxon>
    </lineage>
</organism>
<name>C2KJV8_LEUMC</name>
<sequence length="107" mass="12119">MCNVFLFGNYLFSEGEFLVIGLLFSCNFDKIMGKVFIGVGLMGENDQLKIWQDELVKIINDLNTTHTLGGITNPANRKHDSMLARRALDNLIILSEEINMSRHSIDE</sequence>
<protein>
    <submittedName>
        <fullName evidence="1">Uncharacterized protein</fullName>
    </submittedName>
</protein>
<accession>C2KJV8</accession>
<dbReference type="AlphaFoldDB" id="C2KJV8"/>
<proteinExistence type="predicted"/>